<evidence type="ECO:0008006" key="3">
    <source>
        <dbReference type="Google" id="ProtNLM"/>
    </source>
</evidence>
<keyword evidence="2" id="KW-1185">Reference proteome</keyword>
<organism evidence="1 2">
    <name type="scientific">Ramazzottius varieornatus</name>
    <name type="common">Water bear</name>
    <name type="synonym">Tardigrade</name>
    <dbReference type="NCBI Taxonomy" id="947166"/>
    <lineage>
        <taxon>Eukaryota</taxon>
        <taxon>Metazoa</taxon>
        <taxon>Ecdysozoa</taxon>
        <taxon>Tardigrada</taxon>
        <taxon>Eutardigrada</taxon>
        <taxon>Parachela</taxon>
        <taxon>Hypsibioidea</taxon>
        <taxon>Ramazzottiidae</taxon>
        <taxon>Ramazzottius</taxon>
    </lineage>
</organism>
<comment type="caution">
    <text evidence="1">The sequence shown here is derived from an EMBL/GenBank/DDBJ whole genome shotgun (WGS) entry which is preliminary data.</text>
</comment>
<dbReference type="EMBL" id="BDGG01000013">
    <property type="protein sequence ID" value="GAV06435.1"/>
    <property type="molecule type" value="Genomic_DNA"/>
</dbReference>
<sequence>MTFRTQGAVSCLESFQSEPIHVEIISVGNIHPTSISSLPYTAPAMTVALEELRHSFGDSVMFKHTLLYDVRCRSCNDLTDNVDRLVAEYYYSRQEQPNVTAFIAPGCTERINFAKLVRGWNHLLMIGGNGELIFRNKQLFPNVILAGKNAVKSYTDLFRRLFRQFKWRNIYIILDTSAKPFHLLLAPNLLSALATDRRFDVKYAKTSEISSESDFDSSLRDIQATSRGRQIQPPRPRSLGAAERYAGSELTAGFLEARDAFRSAFVITASPELPANVTLIQSLNARFKELSKHDYNLTYGPNEEILQEILSGNYSDDSLWQFLRNGSAMAELFSNRSFQLPTTTIEFDEVGERKQSLNVKQFLNNSSDPTTSMIMRQSFLKEVFLEPNRLVFKHQRETPSTEWTMDFARSGAVVVEKKKMTL</sequence>
<reference evidence="1 2" key="1">
    <citation type="journal article" date="2016" name="Nat. Commun.">
        <title>Extremotolerant tardigrade genome and improved radiotolerance of human cultured cells by tardigrade-unique protein.</title>
        <authorList>
            <person name="Hashimoto T."/>
            <person name="Horikawa D.D."/>
            <person name="Saito Y."/>
            <person name="Kuwahara H."/>
            <person name="Kozuka-Hata H."/>
            <person name="Shin-I T."/>
            <person name="Minakuchi Y."/>
            <person name="Ohishi K."/>
            <person name="Motoyama A."/>
            <person name="Aizu T."/>
            <person name="Enomoto A."/>
            <person name="Kondo K."/>
            <person name="Tanaka S."/>
            <person name="Hara Y."/>
            <person name="Koshikawa S."/>
            <person name="Sagara H."/>
            <person name="Miura T."/>
            <person name="Yokobori S."/>
            <person name="Miyagawa K."/>
            <person name="Suzuki Y."/>
            <person name="Kubo T."/>
            <person name="Oyama M."/>
            <person name="Kohara Y."/>
            <person name="Fujiyama A."/>
            <person name="Arakawa K."/>
            <person name="Katayama T."/>
            <person name="Toyoda A."/>
            <person name="Kunieda T."/>
        </authorList>
    </citation>
    <scope>NUCLEOTIDE SEQUENCE [LARGE SCALE GENOMIC DNA]</scope>
    <source>
        <strain evidence="1 2">YOKOZUNA-1</strain>
    </source>
</reference>
<evidence type="ECO:0000313" key="2">
    <source>
        <dbReference type="Proteomes" id="UP000186922"/>
    </source>
</evidence>
<name>A0A1D1VYG4_RAMVA</name>
<dbReference type="Gene3D" id="3.40.50.2300">
    <property type="match status" value="1"/>
</dbReference>
<dbReference type="AlphaFoldDB" id="A0A1D1VYG4"/>
<dbReference type="InterPro" id="IPR028082">
    <property type="entry name" value="Peripla_BP_I"/>
</dbReference>
<dbReference type="Proteomes" id="UP000186922">
    <property type="component" value="Unassembled WGS sequence"/>
</dbReference>
<dbReference type="OrthoDB" id="10656763at2759"/>
<evidence type="ECO:0000313" key="1">
    <source>
        <dbReference type="EMBL" id="GAV06435.1"/>
    </source>
</evidence>
<proteinExistence type="predicted"/>
<dbReference type="SUPFAM" id="SSF53822">
    <property type="entry name" value="Periplasmic binding protein-like I"/>
    <property type="match status" value="1"/>
</dbReference>
<protein>
    <recommendedName>
        <fullName evidence="3">Receptor ligand binding region domain-containing protein</fullName>
    </recommendedName>
</protein>
<gene>
    <name evidence="1" type="primary">RvY_16429-1</name>
    <name evidence="1" type="synonym">RvY_16429.1</name>
    <name evidence="1" type="ORF">RvY_16429</name>
</gene>
<accession>A0A1D1VYG4</accession>